<feature type="compositionally biased region" description="Polar residues" evidence="9">
    <location>
        <begin position="433"/>
        <end position="454"/>
    </location>
</feature>
<dbReference type="InParanoid" id="A0A6P8YML0"/>
<proteinExistence type="inferred from homology"/>
<feature type="region of interest" description="Disordered" evidence="9">
    <location>
        <begin position="429"/>
        <end position="455"/>
    </location>
</feature>
<sequence>MEVGGGLGVNPVTVYSGALVCAAAYLVNLGIDDLREHGRVSILHWPLLARSFSGATLVQLFLLWISCNIVLVVANGGFRLWRSGRAALLKNGTLYLWNYGWLLAGVALHTAMVVVPSWVGYQVDLPASAMCALCFEQVRLLMKSYAYLREHVKGALALPPQDTDDSLGHLVYFLFAPTLVYRDSYERTPRVRFGVAVAHGAVFLLTVFTMVVAAGRGALRPFCGGEDAVLLDAWGLSGPPRLAFQLGVIVVRATPAGAVIAVGTALAMHSWHTVFAELLRYPSIGFTKPWWNAPSYTVFFRHWNMFVKAWLYTYVFKELLTRGHSSTAAKMITIVLSAFWHEYILAVSLGYIIPYCALTYVCTAAIVIPDPLGLQKNLRGNIFVLLTLSGGIASLIAFYFAESTARLHCRATSASIIVQRSESAHSKKRFADSVTSGRQNENITRTATPSNRSSGPLLGLQNYSVRINGSMLAPSGAGLHLRNRMLAWDIFVPQSLTCEQPFKNCTFL</sequence>
<keyword evidence="4 10" id="KW-0812">Transmembrane</keyword>
<comment type="subcellular location">
    <subcellularLocation>
        <location evidence="1">Endoplasmic reticulum membrane</location>
        <topology evidence="1">Multi-pass membrane protein</topology>
    </subcellularLocation>
</comment>
<dbReference type="PANTHER" id="PTHR10408">
    <property type="entry name" value="STEROL O-ACYLTRANSFERASE"/>
    <property type="match status" value="1"/>
</dbReference>
<dbReference type="GO" id="GO:0005789">
    <property type="term" value="C:endoplasmic reticulum membrane"/>
    <property type="evidence" value="ECO:0007669"/>
    <property type="project" value="UniProtKB-SubCell"/>
</dbReference>
<feature type="transmembrane region" description="Helical" evidence="10">
    <location>
        <begin position="166"/>
        <end position="181"/>
    </location>
</feature>
<gene>
    <name evidence="12" type="primary">LOC117643334</name>
</gene>
<feature type="transmembrane region" description="Helical" evidence="10">
    <location>
        <begin position="242"/>
        <end position="268"/>
    </location>
</feature>
<feature type="transmembrane region" description="Helical" evidence="10">
    <location>
        <begin position="380"/>
        <end position="401"/>
    </location>
</feature>
<feature type="transmembrane region" description="Helical" evidence="10">
    <location>
        <begin position="343"/>
        <end position="368"/>
    </location>
</feature>
<dbReference type="PANTHER" id="PTHR10408:SF8">
    <property type="entry name" value="O-ACYLTRANSFERASE"/>
    <property type="match status" value="1"/>
</dbReference>
<evidence type="ECO:0000256" key="10">
    <source>
        <dbReference type="SAM" id="Phobius"/>
    </source>
</evidence>
<feature type="transmembrane region" description="Helical" evidence="10">
    <location>
        <begin position="95"/>
        <end position="119"/>
    </location>
</feature>
<feature type="transmembrane region" description="Helical" evidence="10">
    <location>
        <begin position="12"/>
        <end position="31"/>
    </location>
</feature>
<keyword evidence="7 10" id="KW-0472">Membrane</keyword>
<dbReference type="Pfam" id="PF03062">
    <property type="entry name" value="MBOAT"/>
    <property type="match status" value="1"/>
</dbReference>
<evidence type="ECO:0000256" key="6">
    <source>
        <dbReference type="ARBA" id="ARBA00022989"/>
    </source>
</evidence>
<feature type="transmembrane region" description="Helical" evidence="10">
    <location>
        <begin position="51"/>
        <end position="74"/>
    </location>
</feature>
<protein>
    <submittedName>
        <fullName evidence="12">Sterol O-acyltransferase 2-like</fullName>
    </submittedName>
</protein>
<evidence type="ECO:0000256" key="5">
    <source>
        <dbReference type="ARBA" id="ARBA00022824"/>
    </source>
</evidence>
<keyword evidence="3" id="KW-0808">Transferase</keyword>
<evidence type="ECO:0000313" key="11">
    <source>
        <dbReference type="Proteomes" id="UP000515158"/>
    </source>
</evidence>
<keyword evidence="6 10" id="KW-1133">Transmembrane helix</keyword>
<keyword evidence="8" id="KW-0012">Acyltransferase</keyword>
<reference evidence="12" key="1">
    <citation type="submission" date="2025-08" db="UniProtKB">
        <authorList>
            <consortium name="RefSeq"/>
        </authorList>
    </citation>
    <scope>IDENTIFICATION</scope>
    <source>
        <tissue evidence="12">Total insect</tissue>
    </source>
</reference>
<evidence type="ECO:0000256" key="7">
    <source>
        <dbReference type="ARBA" id="ARBA00023136"/>
    </source>
</evidence>
<keyword evidence="11" id="KW-1185">Reference proteome</keyword>
<dbReference type="GO" id="GO:0008374">
    <property type="term" value="F:O-acyltransferase activity"/>
    <property type="evidence" value="ECO:0007669"/>
    <property type="project" value="InterPro"/>
</dbReference>
<dbReference type="GeneID" id="117643334"/>
<organism evidence="12">
    <name type="scientific">Thrips palmi</name>
    <name type="common">Melon thrips</name>
    <dbReference type="NCBI Taxonomy" id="161013"/>
    <lineage>
        <taxon>Eukaryota</taxon>
        <taxon>Metazoa</taxon>
        <taxon>Ecdysozoa</taxon>
        <taxon>Arthropoda</taxon>
        <taxon>Hexapoda</taxon>
        <taxon>Insecta</taxon>
        <taxon>Pterygota</taxon>
        <taxon>Neoptera</taxon>
        <taxon>Paraneoptera</taxon>
        <taxon>Thysanoptera</taxon>
        <taxon>Terebrantia</taxon>
        <taxon>Thripoidea</taxon>
        <taxon>Thripidae</taxon>
        <taxon>Thrips</taxon>
    </lineage>
</organism>
<evidence type="ECO:0000256" key="2">
    <source>
        <dbReference type="ARBA" id="ARBA00009010"/>
    </source>
</evidence>
<dbReference type="InterPro" id="IPR004299">
    <property type="entry name" value="MBOAT_fam"/>
</dbReference>
<evidence type="ECO:0000313" key="12">
    <source>
        <dbReference type="RefSeq" id="XP_034238071.1"/>
    </source>
</evidence>
<name>A0A6P8YML0_THRPL</name>
<dbReference type="Proteomes" id="UP000515158">
    <property type="component" value="Unplaced"/>
</dbReference>
<dbReference type="OrthoDB" id="10039049at2759"/>
<keyword evidence="5" id="KW-0256">Endoplasmic reticulum</keyword>
<feature type="transmembrane region" description="Helical" evidence="10">
    <location>
        <begin position="193"/>
        <end position="214"/>
    </location>
</feature>
<accession>A0A6P8YML0</accession>
<evidence type="ECO:0000256" key="9">
    <source>
        <dbReference type="SAM" id="MobiDB-lite"/>
    </source>
</evidence>
<dbReference type="KEGG" id="tpal:117643334"/>
<evidence type="ECO:0000256" key="3">
    <source>
        <dbReference type="ARBA" id="ARBA00022679"/>
    </source>
</evidence>
<evidence type="ECO:0000256" key="4">
    <source>
        <dbReference type="ARBA" id="ARBA00022692"/>
    </source>
</evidence>
<evidence type="ECO:0000256" key="1">
    <source>
        <dbReference type="ARBA" id="ARBA00004477"/>
    </source>
</evidence>
<comment type="similarity">
    <text evidence="2">Belongs to the membrane-bound acyltransferase family. Sterol o-acyltransferase subfamily.</text>
</comment>
<evidence type="ECO:0000256" key="8">
    <source>
        <dbReference type="ARBA" id="ARBA00023315"/>
    </source>
</evidence>
<dbReference type="InterPro" id="IPR014371">
    <property type="entry name" value="Oat_ACAT_DAG_ARE"/>
</dbReference>
<dbReference type="RefSeq" id="XP_034238071.1">
    <property type="nucleotide sequence ID" value="XM_034382180.1"/>
</dbReference>
<dbReference type="AlphaFoldDB" id="A0A6P8YML0"/>